<dbReference type="Gene3D" id="1.10.1200.120">
    <property type="entry name" value="Large-conductance mechanosensitive channel, MscL, domain 1"/>
    <property type="match status" value="1"/>
</dbReference>
<dbReference type="PANTHER" id="PTHR30266">
    <property type="entry name" value="MECHANOSENSITIVE CHANNEL MSCL"/>
    <property type="match status" value="1"/>
</dbReference>
<dbReference type="Proteomes" id="UP000636793">
    <property type="component" value="Unassembled WGS sequence"/>
</dbReference>
<name>A0A916X0S7_9MICO</name>
<dbReference type="Pfam" id="PF01741">
    <property type="entry name" value="MscL"/>
    <property type="match status" value="1"/>
</dbReference>
<keyword evidence="2 5" id="KW-0812">Transmembrane</keyword>
<gene>
    <name evidence="6" type="ORF">GCM10011492_39550</name>
</gene>
<proteinExistence type="predicted"/>
<keyword evidence="3 5" id="KW-1133">Transmembrane helix</keyword>
<comment type="subcellular location">
    <subcellularLocation>
        <location evidence="1">Membrane</location>
        <topology evidence="1">Multi-pass membrane protein</topology>
    </subcellularLocation>
</comment>
<comment type="caution">
    <text evidence="6">The sequence shown here is derived from an EMBL/GenBank/DDBJ whole genome shotgun (WGS) entry which is preliminary data.</text>
</comment>
<evidence type="ECO:0000313" key="6">
    <source>
        <dbReference type="EMBL" id="GGB44557.1"/>
    </source>
</evidence>
<reference evidence="6" key="1">
    <citation type="journal article" date="2014" name="Int. J. Syst. Evol. Microbiol.">
        <title>Complete genome sequence of Corynebacterium casei LMG S-19264T (=DSM 44701T), isolated from a smear-ripened cheese.</title>
        <authorList>
            <consortium name="US DOE Joint Genome Institute (JGI-PGF)"/>
            <person name="Walter F."/>
            <person name="Albersmeier A."/>
            <person name="Kalinowski J."/>
            <person name="Ruckert C."/>
        </authorList>
    </citation>
    <scope>NUCLEOTIDE SEQUENCE</scope>
    <source>
        <strain evidence="6">CGMCC 1.15085</strain>
    </source>
</reference>
<evidence type="ECO:0000256" key="4">
    <source>
        <dbReference type="ARBA" id="ARBA00023136"/>
    </source>
</evidence>
<feature type="transmembrane region" description="Helical" evidence="5">
    <location>
        <begin position="12"/>
        <end position="38"/>
    </location>
</feature>
<evidence type="ECO:0000256" key="2">
    <source>
        <dbReference type="ARBA" id="ARBA00022692"/>
    </source>
</evidence>
<keyword evidence="4 5" id="KW-0472">Membrane</keyword>
<dbReference type="GO" id="GO:0008381">
    <property type="term" value="F:mechanosensitive monoatomic ion channel activity"/>
    <property type="evidence" value="ECO:0007669"/>
    <property type="project" value="TreeGrafter"/>
</dbReference>
<organism evidence="6 7">
    <name type="scientific">Flexivirga endophytica</name>
    <dbReference type="NCBI Taxonomy" id="1849103"/>
    <lineage>
        <taxon>Bacteria</taxon>
        <taxon>Bacillati</taxon>
        <taxon>Actinomycetota</taxon>
        <taxon>Actinomycetes</taxon>
        <taxon>Micrococcales</taxon>
        <taxon>Dermacoccaceae</taxon>
        <taxon>Flexivirga</taxon>
    </lineage>
</organism>
<dbReference type="RefSeq" id="WP_188838779.1">
    <property type="nucleotide sequence ID" value="NZ_BMHI01000006.1"/>
</dbReference>
<sequence length="122" mass="12963">MAGFKKFLMQGNLVQIAVAFIIGGAFATVVTAFTTVIMDLIGKVGGSANFSSYQPGGVHVGGFITALVAFIILAAVVYFGVVKPYEAFHERYMKEEEAAATEVDVLTEILGELRQGRGQGQV</sequence>
<dbReference type="SUPFAM" id="SSF81330">
    <property type="entry name" value="Gated mechanosensitive channel"/>
    <property type="match status" value="1"/>
</dbReference>
<protein>
    <submittedName>
        <fullName evidence="6">Large-conductance mechanosensitive channel</fullName>
    </submittedName>
</protein>
<dbReference type="InterPro" id="IPR037673">
    <property type="entry name" value="MSC/AndL"/>
</dbReference>
<evidence type="ECO:0000256" key="5">
    <source>
        <dbReference type="SAM" id="Phobius"/>
    </source>
</evidence>
<accession>A0A916X0S7</accession>
<feature type="transmembrane region" description="Helical" evidence="5">
    <location>
        <begin position="58"/>
        <end position="81"/>
    </location>
</feature>
<dbReference type="InterPro" id="IPR036019">
    <property type="entry name" value="MscL_channel"/>
</dbReference>
<evidence type="ECO:0000256" key="1">
    <source>
        <dbReference type="ARBA" id="ARBA00004141"/>
    </source>
</evidence>
<evidence type="ECO:0000313" key="7">
    <source>
        <dbReference type="Proteomes" id="UP000636793"/>
    </source>
</evidence>
<reference evidence="6" key="2">
    <citation type="submission" date="2020-09" db="EMBL/GenBank/DDBJ databases">
        <authorList>
            <person name="Sun Q."/>
            <person name="Zhou Y."/>
        </authorList>
    </citation>
    <scope>NUCLEOTIDE SEQUENCE</scope>
    <source>
        <strain evidence="6">CGMCC 1.15085</strain>
    </source>
</reference>
<dbReference type="GO" id="GO:0016020">
    <property type="term" value="C:membrane"/>
    <property type="evidence" value="ECO:0007669"/>
    <property type="project" value="UniProtKB-SubCell"/>
</dbReference>
<dbReference type="PANTHER" id="PTHR30266:SF2">
    <property type="entry name" value="LARGE-CONDUCTANCE MECHANOSENSITIVE CHANNEL"/>
    <property type="match status" value="1"/>
</dbReference>
<evidence type="ECO:0000256" key="3">
    <source>
        <dbReference type="ARBA" id="ARBA00022989"/>
    </source>
</evidence>
<dbReference type="EMBL" id="BMHI01000006">
    <property type="protein sequence ID" value="GGB44557.1"/>
    <property type="molecule type" value="Genomic_DNA"/>
</dbReference>
<keyword evidence="7" id="KW-1185">Reference proteome</keyword>
<dbReference type="AlphaFoldDB" id="A0A916X0S7"/>